<evidence type="ECO:0000256" key="4">
    <source>
        <dbReference type="ARBA" id="ARBA00022989"/>
    </source>
</evidence>
<evidence type="ECO:0000256" key="7">
    <source>
        <dbReference type="SAM" id="Phobius"/>
    </source>
</evidence>
<feature type="transmembrane region" description="Helical" evidence="7">
    <location>
        <begin position="255"/>
        <end position="279"/>
    </location>
</feature>
<dbReference type="EMBL" id="LTAN01000010">
    <property type="protein sequence ID" value="OBR03045.1"/>
    <property type="molecule type" value="Genomic_DNA"/>
</dbReference>
<feature type="region of interest" description="Disordered" evidence="6">
    <location>
        <begin position="1"/>
        <end position="22"/>
    </location>
</feature>
<dbReference type="PANTHER" id="PTHR19432">
    <property type="entry name" value="SUGAR TRANSPORTER"/>
    <property type="match status" value="1"/>
</dbReference>
<keyword evidence="3 7" id="KW-0812">Transmembrane</keyword>
<dbReference type="AlphaFoldDB" id="A0A1B7XTF3"/>
<evidence type="ECO:0000313" key="8">
    <source>
        <dbReference type="EMBL" id="OBR03045.1"/>
    </source>
</evidence>
<dbReference type="PANTHER" id="PTHR19432:SF35">
    <property type="entry name" value="SOLUTE CARRIER FAMILY 45 MEMBER 3 ISOFORM X1"/>
    <property type="match status" value="1"/>
</dbReference>
<feature type="transmembrane region" description="Helical" evidence="7">
    <location>
        <begin position="141"/>
        <end position="162"/>
    </location>
</feature>
<comment type="subcellular location">
    <subcellularLocation>
        <location evidence="1">Membrane</location>
        <topology evidence="1">Multi-pass membrane protein</topology>
    </subcellularLocation>
</comment>
<protein>
    <submittedName>
        <fullName evidence="8">General alpha-glucoside permease</fullName>
    </submittedName>
</protein>
<dbReference type="GeneID" id="28873352"/>
<feature type="transmembrane region" description="Helical" evidence="7">
    <location>
        <begin position="226"/>
        <end position="243"/>
    </location>
</feature>
<comment type="caution">
    <text evidence="8">The sequence shown here is derived from an EMBL/GenBank/DDBJ whole genome shotgun (WGS) entry which is preliminary data.</text>
</comment>
<dbReference type="Gene3D" id="1.20.1250.20">
    <property type="entry name" value="MFS general substrate transporter like domains"/>
    <property type="match status" value="1"/>
</dbReference>
<evidence type="ECO:0000313" key="9">
    <source>
        <dbReference type="Proteomes" id="UP000092177"/>
    </source>
</evidence>
<feature type="transmembrane region" description="Helical" evidence="7">
    <location>
        <begin position="458"/>
        <end position="480"/>
    </location>
</feature>
<evidence type="ECO:0000256" key="5">
    <source>
        <dbReference type="ARBA" id="ARBA00023136"/>
    </source>
</evidence>
<feature type="transmembrane region" description="Helical" evidence="7">
    <location>
        <begin position="486"/>
        <end position="505"/>
    </location>
</feature>
<reference evidence="9" key="1">
    <citation type="journal article" date="2017" name="BMC Genomics">
        <title>Gapless genome assembly of Colletotrichum higginsianum reveals chromosome structure and association of transposable elements with secondary metabolite gene clusters.</title>
        <authorList>
            <person name="Dallery J.-F."/>
            <person name="Lapalu N."/>
            <person name="Zampounis A."/>
            <person name="Pigne S."/>
            <person name="Luyten I."/>
            <person name="Amselem J."/>
            <person name="Wittenberg A.H.J."/>
            <person name="Zhou S."/>
            <person name="de Queiroz M.V."/>
            <person name="Robin G.P."/>
            <person name="Auger A."/>
            <person name="Hainaut M."/>
            <person name="Henrissat B."/>
            <person name="Kim K.-T."/>
            <person name="Lee Y.-H."/>
            <person name="Lespinet O."/>
            <person name="Schwartz D.C."/>
            <person name="Thon M.R."/>
            <person name="O'Connell R.J."/>
        </authorList>
    </citation>
    <scope>NUCLEOTIDE SEQUENCE [LARGE SCALE GENOMIC DNA]</scope>
    <source>
        <strain evidence="9">IMI 349063</strain>
    </source>
</reference>
<dbReference type="GO" id="GO:0005886">
    <property type="term" value="C:plasma membrane"/>
    <property type="evidence" value="ECO:0007669"/>
    <property type="project" value="TreeGrafter"/>
</dbReference>
<dbReference type="InterPro" id="IPR011701">
    <property type="entry name" value="MFS"/>
</dbReference>
<dbReference type="OrthoDB" id="28755at2759"/>
<feature type="transmembrane region" description="Helical" evidence="7">
    <location>
        <begin position="318"/>
        <end position="340"/>
    </location>
</feature>
<keyword evidence="9" id="KW-1185">Reference proteome</keyword>
<keyword evidence="2" id="KW-0813">Transport</keyword>
<feature type="transmembrane region" description="Helical" evidence="7">
    <location>
        <begin position="101"/>
        <end position="120"/>
    </location>
</feature>
<dbReference type="GO" id="GO:0008506">
    <property type="term" value="F:sucrose:proton symporter activity"/>
    <property type="evidence" value="ECO:0007669"/>
    <property type="project" value="TreeGrafter"/>
</dbReference>
<gene>
    <name evidence="8" type="ORF">CH63R_14271</name>
</gene>
<feature type="transmembrane region" description="Helical" evidence="7">
    <location>
        <begin position="182"/>
        <end position="205"/>
    </location>
</feature>
<feature type="transmembrane region" description="Helical" evidence="7">
    <location>
        <begin position="391"/>
        <end position="410"/>
    </location>
</feature>
<keyword evidence="4 7" id="KW-1133">Transmembrane helix</keyword>
<dbReference type="InterPro" id="IPR036259">
    <property type="entry name" value="MFS_trans_sf"/>
</dbReference>
<dbReference type="KEGG" id="chig:CH63R_14271"/>
<evidence type="ECO:0000256" key="1">
    <source>
        <dbReference type="ARBA" id="ARBA00004141"/>
    </source>
</evidence>
<proteinExistence type="predicted"/>
<name>A0A1B7XTF3_COLHI</name>
<dbReference type="RefSeq" id="XP_018151563.1">
    <property type="nucleotide sequence ID" value="XM_018309245.1"/>
</dbReference>
<organism evidence="8 9">
    <name type="scientific">Colletotrichum higginsianum (strain IMI 349063)</name>
    <name type="common">Crucifer anthracnose fungus</name>
    <dbReference type="NCBI Taxonomy" id="759273"/>
    <lineage>
        <taxon>Eukaryota</taxon>
        <taxon>Fungi</taxon>
        <taxon>Dikarya</taxon>
        <taxon>Ascomycota</taxon>
        <taxon>Pezizomycotina</taxon>
        <taxon>Sordariomycetes</taxon>
        <taxon>Hypocreomycetidae</taxon>
        <taxon>Glomerellales</taxon>
        <taxon>Glomerellaceae</taxon>
        <taxon>Colletotrichum</taxon>
        <taxon>Colletotrichum destructivum species complex</taxon>
    </lineage>
</organism>
<feature type="transmembrane region" description="Helical" evidence="7">
    <location>
        <begin position="416"/>
        <end position="437"/>
    </location>
</feature>
<evidence type="ECO:0000256" key="2">
    <source>
        <dbReference type="ARBA" id="ARBA00022448"/>
    </source>
</evidence>
<dbReference type="SUPFAM" id="SSF103473">
    <property type="entry name" value="MFS general substrate transporter"/>
    <property type="match status" value="1"/>
</dbReference>
<evidence type="ECO:0000256" key="6">
    <source>
        <dbReference type="SAM" id="MobiDB-lite"/>
    </source>
</evidence>
<evidence type="ECO:0000256" key="3">
    <source>
        <dbReference type="ARBA" id="ARBA00022692"/>
    </source>
</evidence>
<dbReference type="Pfam" id="PF07690">
    <property type="entry name" value="MFS_1"/>
    <property type="match status" value="1"/>
</dbReference>
<feature type="transmembrane region" description="Helical" evidence="7">
    <location>
        <begin position="360"/>
        <end position="379"/>
    </location>
</feature>
<accession>A0A1B7XTF3</accession>
<sequence>MAAPINEPCLSPTESLPSEDDEEQQLLFELDELHSLKPPEQLSTPGLLLLTCPSLGLQVCWFLLQSSGTVRPPSIHLTHPSPSSQSLKAKMNQPYLSSLGMSPSSISLTWALGPIFGAFAQPIIGQLSDELHHPLGRRKPVMIAGALTTVISTLLMACAPELTAPFTGHPPAADPPWQPRALAVACLVVVLLALTAYSVGVRAIVVDACPPSQQSAAAAFSMRWNVLGSAVLSTAGFVSTTITTTKQSSETDPIVAFRTLACVAAICSAATVGLVCWFVPRDATPPLRQSGSGSGIGRVCAMCLPGELARRWRRLPPLTGRVCGVQLVAWFGWFPVLYYMSTYAHETESKAKPYALYASLSFSLGTLLSTLLLTLLSHISNVLHPRSLSRLWLLSQVLATASLLLTIPFQTSTASLVLLSLIGATQAVTMWVPFALINTELAEVRTGVAGVQGLHNMAISLPQVASALVCAAVLAGLDLLGVGRDAVWLLRLAAVPVAWSAWLIWRLDGAVVT</sequence>
<dbReference type="VEuPathDB" id="FungiDB:CH63R_14271"/>
<keyword evidence="5 7" id="KW-0472">Membrane</keyword>
<dbReference type="Proteomes" id="UP000092177">
    <property type="component" value="Chromosome 10"/>
</dbReference>